<comment type="caution">
    <text evidence="2">The sequence shown here is derived from an EMBL/GenBank/DDBJ whole genome shotgun (WGS) entry which is preliminary data.</text>
</comment>
<dbReference type="InterPro" id="IPR037176">
    <property type="entry name" value="Osmotin/thaumatin-like_sf"/>
</dbReference>
<protein>
    <submittedName>
        <fullName evidence="2">Uncharacterized protein</fullName>
    </submittedName>
</protein>
<feature type="signal peptide" evidence="1">
    <location>
        <begin position="1"/>
        <end position="23"/>
    </location>
</feature>
<proteinExistence type="predicted"/>
<dbReference type="EMBL" id="BTSX01000001">
    <property type="protein sequence ID" value="GMS81773.1"/>
    <property type="molecule type" value="Genomic_DNA"/>
</dbReference>
<dbReference type="Proteomes" id="UP001432027">
    <property type="component" value="Unassembled WGS sequence"/>
</dbReference>
<dbReference type="SUPFAM" id="SSF49870">
    <property type="entry name" value="Osmotin, thaumatin-like protein"/>
    <property type="match status" value="1"/>
</dbReference>
<feature type="chain" id="PRO_5043574040" evidence="1">
    <location>
        <begin position="24"/>
        <end position="156"/>
    </location>
</feature>
<evidence type="ECO:0000256" key="1">
    <source>
        <dbReference type="SAM" id="SignalP"/>
    </source>
</evidence>
<sequence length="156" mass="17338">SRLFSCTMRYLLILLLLVSVAYGKWFNLTLVNHCSVGIEPLIFNNNGIAFSTFVAANSVQQLTNLPDMIKISVPPSQWEPEATKTIATISQYDNPPRSSYYIDICKGYDFGMYIAPWDDLQLGAVSCLNANCKTDGSAWFASNAYQGQFYVGFGCD</sequence>
<keyword evidence="1" id="KW-0732">Signal</keyword>
<feature type="non-terminal residue" evidence="2">
    <location>
        <position position="1"/>
    </location>
</feature>
<accession>A0AAV5SHW4</accession>
<gene>
    <name evidence="2" type="ORF">PENTCL1PPCAC_3948</name>
</gene>
<keyword evidence="3" id="KW-1185">Reference proteome</keyword>
<organism evidence="2 3">
    <name type="scientific">Pristionchus entomophagus</name>
    <dbReference type="NCBI Taxonomy" id="358040"/>
    <lineage>
        <taxon>Eukaryota</taxon>
        <taxon>Metazoa</taxon>
        <taxon>Ecdysozoa</taxon>
        <taxon>Nematoda</taxon>
        <taxon>Chromadorea</taxon>
        <taxon>Rhabditida</taxon>
        <taxon>Rhabditina</taxon>
        <taxon>Diplogasteromorpha</taxon>
        <taxon>Diplogasteroidea</taxon>
        <taxon>Neodiplogasteridae</taxon>
        <taxon>Pristionchus</taxon>
    </lineage>
</organism>
<evidence type="ECO:0000313" key="2">
    <source>
        <dbReference type="EMBL" id="GMS81773.1"/>
    </source>
</evidence>
<dbReference type="AlphaFoldDB" id="A0AAV5SHW4"/>
<reference evidence="2" key="1">
    <citation type="submission" date="2023-10" db="EMBL/GenBank/DDBJ databases">
        <title>Genome assembly of Pristionchus species.</title>
        <authorList>
            <person name="Yoshida K."/>
            <person name="Sommer R.J."/>
        </authorList>
    </citation>
    <scope>NUCLEOTIDE SEQUENCE</scope>
    <source>
        <strain evidence="2">RS0144</strain>
    </source>
</reference>
<name>A0AAV5SHW4_9BILA</name>
<evidence type="ECO:0000313" key="3">
    <source>
        <dbReference type="Proteomes" id="UP001432027"/>
    </source>
</evidence>